<accession>A0ABU3DHB8</accession>
<dbReference type="Gene3D" id="1.20.140.90">
    <property type="entry name" value="Malonyl-CoA decarboxylase, oligemerization domain"/>
    <property type="match status" value="1"/>
</dbReference>
<protein>
    <submittedName>
        <fullName evidence="3">Malonyl-CoA decarboxylase family protein</fullName>
    </submittedName>
</protein>
<feature type="domain" description="Malonyl-CoA decarboxylase N-terminal" evidence="2">
    <location>
        <begin position="83"/>
        <end position="166"/>
    </location>
</feature>
<evidence type="ECO:0000259" key="1">
    <source>
        <dbReference type="Pfam" id="PF05292"/>
    </source>
</evidence>
<dbReference type="InterPro" id="IPR042303">
    <property type="entry name" value="Malonyl_CoA_deC_C_sf"/>
</dbReference>
<dbReference type="Proteomes" id="UP001265259">
    <property type="component" value="Unassembled WGS sequence"/>
</dbReference>
<gene>
    <name evidence="3" type="ORF">RM543_10470</name>
</gene>
<dbReference type="InterPro" id="IPR038351">
    <property type="entry name" value="MCD_N_sf"/>
</dbReference>
<evidence type="ECO:0000259" key="2">
    <source>
        <dbReference type="Pfam" id="PF17408"/>
    </source>
</evidence>
<dbReference type="InterPro" id="IPR035372">
    <property type="entry name" value="MCD_N"/>
</dbReference>
<feature type="domain" description="Malonyl-CoA decarboxylase C-terminal" evidence="1">
    <location>
        <begin position="169"/>
        <end position="406"/>
    </location>
</feature>
<evidence type="ECO:0000313" key="4">
    <source>
        <dbReference type="Proteomes" id="UP001265259"/>
    </source>
</evidence>
<evidence type="ECO:0000313" key="3">
    <source>
        <dbReference type="EMBL" id="MDT0683111.1"/>
    </source>
</evidence>
<dbReference type="InterPro" id="IPR007956">
    <property type="entry name" value="Malonyl_CoA_deC_C"/>
</dbReference>
<name>A0ABU3DHB8_9RHOB</name>
<reference evidence="3 4" key="1">
    <citation type="submission" date="2023-09" db="EMBL/GenBank/DDBJ databases">
        <authorList>
            <person name="Rey-Velasco X."/>
        </authorList>
    </citation>
    <scope>NUCLEOTIDE SEQUENCE [LARGE SCALE GENOMIC DNA]</scope>
    <source>
        <strain evidence="3 4">F158</strain>
    </source>
</reference>
<dbReference type="Pfam" id="PF17408">
    <property type="entry name" value="MCD_N"/>
    <property type="match status" value="1"/>
</dbReference>
<dbReference type="InterPro" id="IPR038917">
    <property type="entry name" value="Malonyl_CoA_deC"/>
</dbReference>
<organism evidence="3 4">
    <name type="scientific">Tropicimonas omnivorans</name>
    <dbReference type="NCBI Taxonomy" id="3075590"/>
    <lineage>
        <taxon>Bacteria</taxon>
        <taxon>Pseudomonadati</taxon>
        <taxon>Pseudomonadota</taxon>
        <taxon>Alphaproteobacteria</taxon>
        <taxon>Rhodobacterales</taxon>
        <taxon>Roseobacteraceae</taxon>
        <taxon>Tropicimonas</taxon>
    </lineage>
</organism>
<dbReference type="PANTHER" id="PTHR28641">
    <property type="match status" value="1"/>
</dbReference>
<comment type="caution">
    <text evidence="3">The sequence shown here is derived from an EMBL/GenBank/DDBJ whole genome shotgun (WGS) entry which is preliminary data.</text>
</comment>
<dbReference type="EMBL" id="JAVRHL010000002">
    <property type="protein sequence ID" value="MDT0683111.1"/>
    <property type="molecule type" value="Genomic_DNA"/>
</dbReference>
<sequence length="450" mass="49188">MANPNIAFLNDLLSNVGSAVRGRIVAAGSDQSAEERLSASCRELMRRGGEATRIAAAEQALEAFAELGDAAKLRFFRTLLTDYSADPEAIRAAYARWEEERSEPALSALFGAVEPRRQSLLRRLNYPSGGTLRLVRMRKDLLRLMADAPDLAPIDDDFSHLLKSWFNRGFLEMRRIDWNSPAAILDKIVAYEAVHAIRDLDDLRRRLEPPDRRCYAFFHPATGDEPLIFVEVALCAAIPDAIGPLLAGDTAHEDGSGDTAVFYSISNCQPGLKGISFGNFLIKQVAADLAAALPHLRTFVTLSPAPGFARWLAAREEPEGAALSEALTRGDWREDDAARDALAPKVQAWAARYIAEARSGSGQPLDPVARFHLGNGASAHRVNWPADFAPTALSRAHGVMINYLYEPGRIEARHEAFANEGTIATGPELRRALKGARAAAPDRTRQKDAT</sequence>
<dbReference type="Gene3D" id="3.40.630.150">
    <property type="entry name" value="Malonyl-CoA decarboxylase, catalytic domain"/>
    <property type="match status" value="1"/>
</dbReference>
<proteinExistence type="predicted"/>
<dbReference type="PANTHER" id="PTHR28641:SF1">
    <property type="entry name" value="MALONYL-COA DECARBOXYLASE, MITOCHONDRIAL"/>
    <property type="match status" value="1"/>
</dbReference>
<dbReference type="RefSeq" id="WP_311691275.1">
    <property type="nucleotide sequence ID" value="NZ_JAVRHL010000002.1"/>
</dbReference>
<dbReference type="Pfam" id="PF05292">
    <property type="entry name" value="MCD"/>
    <property type="match status" value="1"/>
</dbReference>
<keyword evidence="4" id="KW-1185">Reference proteome</keyword>